<name>A0A0G4PBQ3_PENC3</name>
<proteinExistence type="predicted"/>
<organism evidence="1 2">
    <name type="scientific">Penicillium camemberti (strain FM 013)</name>
    <dbReference type="NCBI Taxonomy" id="1429867"/>
    <lineage>
        <taxon>Eukaryota</taxon>
        <taxon>Fungi</taxon>
        <taxon>Dikarya</taxon>
        <taxon>Ascomycota</taxon>
        <taxon>Pezizomycotina</taxon>
        <taxon>Eurotiomycetes</taxon>
        <taxon>Eurotiomycetidae</taxon>
        <taxon>Eurotiales</taxon>
        <taxon>Aspergillaceae</taxon>
        <taxon>Penicillium</taxon>
    </lineage>
</organism>
<dbReference type="AlphaFoldDB" id="A0A0G4PBQ3"/>
<evidence type="ECO:0000313" key="1">
    <source>
        <dbReference type="EMBL" id="CRL23699.1"/>
    </source>
</evidence>
<sequence length="53" mass="6042">MVGQWRQQYRITMLTNSVIIDHVGDIANGIINPFHATVRKDRAKVLIPPTSRI</sequence>
<dbReference type="EMBL" id="HG793143">
    <property type="protein sequence ID" value="CRL23699.1"/>
    <property type="molecule type" value="Genomic_DNA"/>
</dbReference>
<keyword evidence="2" id="KW-1185">Reference proteome</keyword>
<dbReference type="Proteomes" id="UP000053732">
    <property type="component" value="Unassembled WGS sequence"/>
</dbReference>
<gene>
    <name evidence="1" type="ORF">PCAMFM013_S010g000137</name>
</gene>
<evidence type="ECO:0000313" key="2">
    <source>
        <dbReference type="Proteomes" id="UP000053732"/>
    </source>
</evidence>
<protein>
    <submittedName>
        <fullName evidence="1">Str. FM013</fullName>
    </submittedName>
</protein>
<reference evidence="1 2" key="1">
    <citation type="journal article" date="2014" name="Nat. Commun.">
        <title>Multiple recent horizontal transfers of a large genomic region in cheese making fungi.</title>
        <authorList>
            <person name="Cheeseman K."/>
            <person name="Ropars J."/>
            <person name="Renault P."/>
            <person name="Dupont J."/>
            <person name="Gouzy J."/>
            <person name="Branca A."/>
            <person name="Abraham A.L."/>
            <person name="Ceppi M."/>
            <person name="Conseiller E."/>
            <person name="Debuchy R."/>
            <person name="Malagnac F."/>
            <person name="Goarin A."/>
            <person name="Silar P."/>
            <person name="Lacoste S."/>
            <person name="Sallet E."/>
            <person name="Bensimon A."/>
            <person name="Giraud T."/>
            <person name="Brygoo Y."/>
        </authorList>
    </citation>
    <scope>NUCLEOTIDE SEQUENCE [LARGE SCALE GENOMIC DNA]</scope>
    <source>
        <strain evidence="2">FM 013</strain>
    </source>
</reference>
<accession>A0A0G4PBQ3</accession>